<sequence>MYRLGIDVGETNTDAVLLDRHSQIVQTVKKPTSSDIVSGICAVLEEIIERNQTDPKDIAAVMIGTTHCLQALRKKENLASVCVIRIGSGKNAAPPLFEGNDSLRRCVLPDHLEIDGGHEVTGKPLGMMDYSHIDQFFSRWRGKETIEAVVITGTFSPMNPEHETMAASHVRNIVGTDIPITLSHEIGSIGFIERENASIINALLSKAMDRALHGLQFMFQHFGIHGDIYFTQNDGSLMSYEYALRYPIRTLWSGITNSLLGSSFLTGLKNGVVVDVGGSSVHIALLENGFPKEKRRNQLIDGVRVNVPMPDIVSLPFQQEQLDSEEFLEKLYQAVQRFQPRYEPLPVIFVGGGGQKLAERFHYPWADVIVPDYHQYANAIGACIAPVSGYIDRMVWMDPFNPNEALHSAIDEATHMAISAGANPKTVAIQDAKTIPLAYVPSKALRVRVKVIGTLSLSSKGGM</sequence>
<name>A0A7U3YIN8_GEOS0</name>
<dbReference type="GO" id="GO:0006749">
    <property type="term" value="P:glutathione metabolic process"/>
    <property type="evidence" value="ECO:0007669"/>
    <property type="project" value="TreeGrafter"/>
</dbReference>
<accession>A0A7U3YIN8</accession>
<dbReference type="InterPro" id="IPR002821">
    <property type="entry name" value="Hydantoinase_A"/>
</dbReference>
<dbReference type="KEGG" id="gmc:GY4MC1_3870"/>
<evidence type="ECO:0000313" key="3">
    <source>
        <dbReference type="EMBL" id="ADP76488.1"/>
    </source>
</evidence>
<geneLocation type="plasmid" evidence="3">
    <name>pGY4MC101</name>
</geneLocation>
<dbReference type="Pfam" id="PF05378">
    <property type="entry name" value="Hydant_A_N"/>
    <property type="match status" value="1"/>
</dbReference>
<dbReference type="GO" id="GO:0017168">
    <property type="term" value="F:5-oxoprolinase (ATP-hydrolyzing) activity"/>
    <property type="evidence" value="ECO:0007669"/>
    <property type="project" value="TreeGrafter"/>
</dbReference>
<evidence type="ECO:0000259" key="2">
    <source>
        <dbReference type="Pfam" id="PF05378"/>
    </source>
</evidence>
<reference evidence="3" key="1">
    <citation type="submission" date="2010-10" db="EMBL/GenBank/DDBJ databases">
        <title>Complete sequence of plasmid of Geobacillus sp. Y4.1MC1.</title>
        <authorList>
            <consortium name="US DOE Joint Genome Institute"/>
            <person name="Lucas S."/>
            <person name="Copeland A."/>
            <person name="Lapidus A."/>
            <person name="Cheng J.-F."/>
            <person name="Bruce D."/>
            <person name="Goodwin L."/>
            <person name="Pitluck S."/>
            <person name="Chertkov O."/>
            <person name="Zhang X."/>
            <person name="Detter J.C."/>
            <person name="Han C."/>
            <person name="Tapia R."/>
            <person name="Land M."/>
            <person name="Hauser L."/>
            <person name="Jeffries C."/>
            <person name="Kyrpides N."/>
            <person name="Ivanova N."/>
            <person name="Ovchinnikova G."/>
            <person name="Brumm P."/>
            <person name="Mead D."/>
            <person name="Woyke T."/>
        </authorList>
    </citation>
    <scope>NUCLEOTIDE SEQUENCE [LARGE SCALE GENOMIC DNA]</scope>
    <source>
        <strain evidence="3">Y4.1MC1</strain>
        <plasmid evidence="3">pGY4MC101</plasmid>
    </source>
</reference>
<dbReference type="Gene3D" id="3.30.420.40">
    <property type="match status" value="1"/>
</dbReference>
<gene>
    <name evidence="3" type="ORF">GY4MC1_3870</name>
</gene>
<protein>
    <submittedName>
        <fullName evidence="3">Hydantoinase/oxoprolinase</fullName>
    </submittedName>
</protein>
<keyword evidence="3" id="KW-0614">Plasmid</keyword>
<dbReference type="PANTHER" id="PTHR11365:SF23">
    <property type="entry name" value="HYPOTHETICAL 5-OXOPROLINASE (EUROFUNG)-RELATED"/>
    <property type="match status" value="1"/>
</dbReference>
<dbReference type="InterPro" id="IPR008040">
    <property type="entry name" value="Hydant_A_N"/>
</dbReference>
<dbReference type="InterPro" id="IPR045079">
    <property type="entry name" value="Oxoprolinase-like"/>
</dbReference>
<dbReference type="InterPro" id="IPR043129">
    <property type="entry name" value="ATPase_NBD"/>
</dbReference>
<organism evidence="3">
    <name type="scientific">Geobacillus sp. (strain Y4.1MC1)</name>
    <dbReference type="NCBI Taxonomy" id="581103"/>
    <lineage>
        <taxon>Bacteria</taxon>
        <taxon>Bacillati</taxon>
        <taxon>Bacillota</taxon>
        <taxon>Bacilli</taxon>
        <taxon>Bacillales</taxon>
        <taxon>Anoxybacillaceae</taxon>
        <taxon>Geobacillus</taxon>
    </lineage>
</organism>
<dbReference type="GO" id="GO:0005829">
    <property type="term" value="C:cytosol"/>
    <property type="evidence" value="ECO:0007669"/>
    <property type="project" value="TreeGrafter"/>
</dbReference>
<evidence type="ECO:0000259" key="1">
    <source>
        <dbReference type="Pfam" id="PF01968"/>
    </source>
</evidence>
<dbReference type="Pfam" id="PF01968">
    <property type="entry name" value="Hydantoinase_A"/>
    <property type="match status" value="1"/>
</dbReference>
<dbReference type="AlphaFoldDB" id="A0A7U3YIN8"/>
<dbReference type="EMBL" id="CP002294">
    <property type="protein sequence ID" value="ADP76488.1"/>
    <property type="molecule type" value="Genomic_DNA"/>
</dbReference>
<feature type="domain" description="Hydantoinase A/oxoprolinase" evidence="1">
    <location>
        <begin position="194"/>
        <end position="314"/>
    </location>
</feature>
<dbReference type="PANTHER" id="PTHR11365">
    <property type="entry name" value="5-OXOPROLINASE RELATED"/>
    <property type="match status" value="1"/>
</dbReference>
<dbReference type="SUPFAM" id="SSF53067">
    <property type="entry name" value="Actin-like ATPase domain"/>
    <property type="match status" value="1"/>
</dbReference>
<proteinExistence type="predicted"/>
<feature type="domain" description="Hydantoinase/oxoprolinase N-terminal" evidence="2">
    <location>
        <begin position="3"/>
        <end position="173"/>
    </location>
</feature>